<evidence type="ECO:0000256" key="2">
    <source>
        <dbReference type="ARBA" id="ARBA00022741"/>
    </source>
</evidence>
<evidence type="ECO:0000259" key="5">
    <source>
        <dbReference type="PROSITE" id="PS51903"/>
    </source>
</evidence>
<dbReference type="GO" id="GO:0005524">
    <property type="term" value="F:ATP binding"/>
    <property type="evidence" value="ECO:0007669"/>
    <property type="project" value="UniProtKB-KW"/>
</dbReference>
<dbReference type="RefSeq" id="WP_117893974.1">
    <property type="nucleotide sequence ID" value="NZ_CABJCV010000003.1"/>
</dbReference>
<dbReference type="EMBL" id="QRUP01000003">
    <property type="protein sequence ID" value="RGR75906.1"/>
    <property type="molecule type" value="Genomic_DNA"/>
</dbReference>
<keyword evidence="7" id="KW-1185">Reference proteome</keyword>
<dbReference type="GeneID" id="83014564"/>
<evidence type="ECO:0000256" key="4">
    <source>
        <dbReference type="PROSITE-ProRule" id="PRU01251"/>
    </source>
</evidence>
<evidence type="ECO:0000313" key="6">
    <source>
        <dbReference type="EMBL" id="RGR75906.1"/>
    </source>
</evidence>
<keyword evidence="3 6" id="KW-0067">ATP-binding</keyword>
<dbReference type="InterPro" id="IPR036628">
    <property type="entry name" value="Clp_N_dom_sf"/>
</dbReference>
<dbReference type="SMART" id="SM00382">
    <property type="entry name" value="AAA"/>
    <property type="match status" value="1"/>
</dbReference>
<dbReference type="InterPro" id="IPR050130">
    <property type="entry name" value="ClpA_ClpB"/>
</dbReference>
<feature type="domain" description="Clp R" evidence="5">
    <location>
        <begin position="1"/>
        <end position="69"/>
    </location>
</feature>
<dbReference type="InterPro" id="IPR004176">
    <property type="entry name" value="Clp_R_N"/>
</dbReference>
<evidence type="ECO:0000256" key="1">
    <source>
        <dbReference type="ARBA" id="ARBA00022737"/>
    </source>
</evidence>
<evidence type="ECO:0000313" key="7">
    <source>
        <dbReference type="Proteomes" id="UP000284178"/>
    </source>
</evidence>
<keyword evidence="2" id="KW-0547">Nucleotide-binding</keyword>
<dbReference type="Pfam" id="PF02861">
    <property type="entry name" value="Clp_N"/>
    <property type="match status" value="1"/>
</dbReference>
<dbReference type="PANTHER" id="PTHR11638">
    <property type="entry name" value="ATP-DEPENDENT CLP PROTEASE"/>
    <property type="match status" value="1"/>
</dbReference>
<dbReference type="Pfam" id="PF00004">
    <property type="entry name" value="AAA"/>
    <property type="match status" value="1"/>
</dbReference>
<organism evidence="6 7">
    <name type="scientific">Holdemania filiformis</name>
    <dbReference type="NCBI Taxonomy" id="61171"/>
    <lineage>
        <taxon>Bacteria</taxon>
        <taxon>Bacillati</taxon>
        <taxon>Bacillota</taxon>
        <taxon>Erysipelotrichia</taxon>
        <taxon>Erysipelotrichales</taxon>
        <taxon>Erysipelotrichaceae</taxon>
        <taxon>Holdemania</taxon>
    </lineage>
</organism>
<accession>A0A412G598</accession>
<protein>
    <submittedName>
        <fullName evidence="6">ATP-dependent Clp protease ATP-binding subunit</fullName>
    </submittedName>
</protein>
<gene>
    <name evidence="6" type="ORF">DWY25_03980</name>
</gene>
<dbReference type="SUPFAM" id="SSF81923">
    <property type="entry name" value="Double Clp-N motif"/>
    <property type="match status" value="2"/>
</dbReference>
<dbReference type="GO" id="GO:0016887">
    <property type="term" value="F:ATP hydrolysis activity"/>
    <property type="evidence" value="ECO:0007669"/>
    <property type="project" value="InterPro"/>
</dbReference>
<evidence type="ECO:0000256" key="3">
    <source>
        <dbReference type="ARBA" id="ARBA00022840"/>
    </source>
</evidence>
<dbReference type="InterPro" id="IPR003959">
    <property type="entry name" value="ATPase_AAA_core"/>
</dbReference>
<dbReference type="GO" id="GO:0034605">
    <property type="term" value="P:cellular response to heat"/>
    <property type="evidence" value="ECO:0007669"/>
    <property type="project" value="TreeGrafter"/>
</dbReference>
<dbReference type="Pfam" id="PF07724">
    <property type="entry name" value="AAA_2"/>
    <property type="match status" value="1"/>
</dbReference>
<dbReference type="GO" id="GO:0006508">
    <property type="term" value="P:proteolysis"/>
    <property type="evidence" value="ECO:0007669"/>
    <property type="project" value="UniProtKB-KW"/>
</dbReference>
<dbReference type="Pfam" id="PF17871">
    <property type="entry name" value="AAA_lid_9"/>
    <property type="match status" value="1"/>
</dbReference>
<dbReference type="PROSITE" id="PS51903">
    <property type="entry name" value="CLP_R"/>
    <property type="match status" value="1"/>
</dbReference>
<dbReference type="Proteomes" id="UP000284178">
    <property type="component" value="Unassembled WGS sequence"/>
</dbReference>
<keyword evidence="1 4" id="KW-0677">Repeat</keyword>
<keyword evidence="6" id="KW-0378">Hydrolase</keyword>
<dbReference type="CDD" id="cd00009">
    <property type="entry name" value="AAA"/>
    <property type="match status" value="1"/>
</dbReference>
<dbReference type="InterPro" id="IPR003593">
    <property type="entry name" value="AAA+_ATPase"/>
</dbReference>
<comment type="caution">
    <text evidence="6">The sequence shown here is derived from an EMBL/GenBank/DDBJ whole genome shotgun (WGS) entry which is preliminary data.</text>
</comment>
<dbReference type="Gene3D" id="1.10.8.60">
    <property type="match status" value="1"/>
</dbReference>
<sequence length="665" mass="76060">MKTNFDPQAQKAIQSARTVARQMKNTFIGTEHLLIGILQTDHSALQKLLSERGITAEQLKEDIQVLFGFNEEETRQTEYTQTVQEILEKCLVEAARSTPPVITLKMLTRTLLETPNNVASELLRRYDVDIAGLIAELNRQDIDSLNSIRELRNLNQWMANRPSNIVERQAQMNSIIRILCRKEKANPLLLGDPGVGKTALVEQLAKSIDEGEVPDCLRGSVIFELSVNGLVAGTKYRGEFEEKIQKILDALRQFPQVILFIDEIHQIIGAGKAEGSIDVAGVLKPVLARGEIRCIGATTYDEYLKFIEKDRALQRRFQPVMIEEPDLDSARRMIEAKIPEYEQHHQIQFPMELVGPLMESTQYFMPSRKLPDKALDVIDLACASARMDHRGTVAQRDVDQILEQLTDVPLQDRRRKDRVMQRLRRELIGQEGVLTQIDQQLQWMELGVVQDRPLGVWLLCGKQVSLKQRLAKVLAQLYFGQNDRRIEVDMMDYQDSQAGYRFVHGPDQQYSLWLEKLRRSPYSLLFIRNLDAARPECAAILRKGIEQGLIEEEAGRKVDLRHCLILLDTEQSRTVSGLGFQAVSVKTENEGWDEIADAILDFRTLDSAEMETLARRRLQEITRQMPQLAFELGEDTPFDIEGEDPEKIDRQIRSYLTKRFKKSAG</sequence>
<proteinExistence type="predicted"/>
<name>A0A412G598_9FIRM</name>
<dbReference type="GO" id="GO:0008233">
    <property type="term" value="F:peptidase activity"/>
    <property type="evidence" value="ECO:0007669"/>
    <property type="project" value="UniProtKB-KW"/>
</dbReference>
<dbReference type="SUPFAM" id="SSF52540">
    <property type="entry name" value="P-loop containing nucleoside triphosphate hydrolases"/>
    <property type="match status" value="2"/>
</dbReference>
<dbReference type="InterPro" id="IPR027417">
    <property type="entry name" value="P-loop_NTPase"/>
</dbReference>
<dbReference type="Gene3D" id="1.10.1780.10">
    <property type="entry name" value="Clp, N-terminal domain"/>
    <property type="match status" value="1"/>
</dbReference>
<keyword evidence="6" id="KW-0645">Protease</keyword>
<dbReference type="PANTHER" id="PTHR11638:SF18">
    <property type="entry name" value="HEAT SHOCK PROTEIN 104"/>
    <property type="match status" value="1"/>
</dbReference>
<dbReference type="Gene3D" id="3.40.50.300">
    <property type="entry name" value="P-loop containing nucleotide triphosphate hydrolases"/>
    <property type="match status" value="2"/>
</dbReference>
<dbReference type="InterPro" id="IPR041546">
    <property type="entry name" value="ClpA/ClpB_AAA_lid"/>
</dbReference>
<dbReference type="GO" id="GO:0005737">
    <property type="term" value="C:cytoplasm"/>
    <property type="evidence" value="ECO:0007669"/>
    <property type="project" value="TreeGrafter"/>
</dbReference>
<reference evidence="6 7" key="1">
    <citation type="submission" date="2018-08" db="EMBL/GenBank/DDBJ databases">
        <title>A genome reference for cultivated species of the human gut microbiota.</title>
        <authorList>
            <person name="Zou Y."/>
            <person name="Xue W."/>
            <person name="Luo G."/>
        </authorList>
    </citation>
    <scope>NUCLEOTIDE SEQUENCE [LARGE SCALE GENOMIC DNA]</scope>
    <source>
        <strain evidence="6 7">AF24-29</strain>
    </source>
</reference>
<dbReference type="AlphaFoldDB" id="A0A412G598"/>